<keyword evidence="2 3" id="KW-0175">Coiled coil</keyword>
<dbReference type="PANTHER" id="PTHR22691">
    <property type="entry name" value="YEAST SPT2-RELATED"/>
    <property type="match status" value="1"/>
</dbReference>
<dbReference type="Pfam" id="PF08243">
    <property type="entry name" value="SPT2"/>
    <property type="match status" value="1"/>
</dbReference>
<protein>
    <submittedName>
        <fullName evidence="7">Uncharacterized protein isoform X1</fullName>
    </submittedName>
</protein>
<feature type="chain" id="PRO_5047159309" evidence="5">
    <location>
        <begin position="19"/>
        <end position="484"/>
    </location>
</feature>
<feature type="region of interest" description="Disordered" evidence="4">
    <location>
        <begin position="465"/>
        <end position="484"/>
    </location>
</feature>
<evidence type="ECO:0000256" key="4">
    <source>
        <dbReference type="SAM" id="MobiDB-lite"/>
    </source>
</evidence>
<comment type="similarity">
    <text evidence="1">Belongs to the SPT2 family.</text>
</comment>
<evidence type="ECO:0000256" key="3">
    <source>
        <dbReference type="SAM" id="Coils"/>
    </source>
</evidence>
<reference evidence="6" key="1">
    <citation type="journal article" date="2021" name="Nat. Commun.">
        <title>Genomic analyses provide insights into spinach domestication and the genetic basis of agronomic traits.</title>
        <authorList>
            <person name="Cai X."/>
            <person name="Sun X."/>
            <person name="Xu C."/>
            <person name="Sun H."/>
            <person name="Wang X."/>
            <person name="Ge C."/>
            <person name="Zhang Z."/>
            <person name="Wang Q."/>
            <person name="Fei Z."/>
            <person name="Jiao C."/>
            <person name="Wang Q."/>
        </authorList>
    </citation>
    <scope>NUCLEOTIDE SEQUENCE [LARGE SCALE GENOMIC DNA]</scope>
    <source>
        <strain evidence="6">cv. Varoflay</strain>
    </source>
</reference>
<name>A0ABM3R220_SPIOL</name>
<evidence type="ECO:0000313" key="7">
    <source>
        <dbReference type="RefSeq" id="XP_056689668.1"/>
    </source>
</evidence>
<feature type="region of interest" description="Disordered" evidence="4">
    <location>
        <begin position="276"/>
        <end position="352"/>
    </location>
</feature>
<reference evidence="7" key="2">
    <citation type="submission" date="2025-08" db="UniProtKB">
        <authorList>
            <consortium name="RefSeq"/>
        </authorList>
    </citation>
    <scope>IDENTIFICATION</scope>
    <source>
        <tissue evidence="7">Leaf</tissue>
    </source>
</reference>
<feature type="compositionally biased region" description="Basic and acidic residues" evidence="4">
    <location>
        <begin position="333"/>
        <end position="352"/>
    </location>
</feature>
<evidence type="ECO:0000313" key="6">
    <source>
        <dbReference type="Proteomes" id="UP000813463"/>
    </source>
</evidence>
<dbReference type="PANTHER" id="PTHR22691:SF8">
    <property type="entry name" value="PROTEIN SPT2 HOMOLOG"/>
    <property type="match status" value="1"/>
</dbReference>
<feature type="compositionally biased region" description="Polar residues" evidence="4">
    <location>
        <begin position="278"/>
        <end position="290"/>
    </location>
</feature>
<gene>
    <name evidence="7" type="primary">LOC110804130</name>
</gene>
<feature type="compositionally biased region" description="Polar residues" evidence="4">
    <location>
        <begin position="321"/>
        <end position="332"/>
    </location>
</feature>
<dbReference type="InterPro" id="IPR013256">
    <property type="entry name" value="Chromatin_SPT2"/>
</dbReference>
<dbReference type="RefSeq" id="XP_056689668.1">
    <property type="nucleotide sequence ID" value="XM_056833690.1"/>
</dbReference>
<organism evidence="6 7">
    <name type="scientific">Spinacia oleracea</name>
    <name type="common">Spinach</name>
    <dbReference type="NCBI Taxonomy" id="3562"/>
    <lineage>
        <taxon>Eukaryota</taxon>
        <taxon>Viridiplantae</taxon>
        <taxon>Streptophyta</taxon>
        <taxon>Embryophyta</taxon>
        <taxon>Tracheophyta</taxon>
        <taxon>Spermatophyta</taxon>
        <taxon>Magnoliopsida</taxon>
        <taxon>eudicotyledons</taxon>
        <taxon>Gunneridae</taxon>
        <taxon>Pentapetalae</taxon>
        <taxon>Caryophyllales</taxon>
        <taxon>Chenopodiaceae</taxon>
        <taxon>Chenopodioideae</taxon>
        <taxon>Anserineae</taxon>
        <taxon>Spinacia</taxon>
    </lineage>
</organism>
<evidence type="ECO:0000256" key="1">
    <source>
        <dbReference type="ARBA" id="ARBA00006461"/>
    </source>
</evidence>
<proteinExistence type="inferred from homology"/>
<accession>A0ABM3R220</accession>
<feature type="region of interest" description="Disordered" evidence="4">
    <location>
        <begin position="384"/>
        <end position="432"/>
    </location>
</feature>
<feature type="signal peptide" evidence="5">
    <location>
        <begin position="1"/>
        <end position="18"/>
    </location>
</feature>
<keyword evidence="5" id="KW-0732">Signal</keyword>
<feature type="region of interest" description="Disordered" evidence="4">
    <location>
        <begin position="213"/>
        <end position="237"/>
    </location>
</feature>
<sequence>MLVSCETWALVFCFGLLADFVLNLGSSLTMPSFDKVDGNLGYHEDKVEEAEDKVEEAEKESVSEEAVKLLQYREKLKEKYRSKLRQENGTQLSISQDEMKKPALKNFGNFFGPSVPSFSDRGLKESKSLFEIPSFAQKASNLGTDSKKVGMSCLGPKTGTISQPPLYQVKPKAQIFKSMRGCSFLSSDEAEVPKPMNNPEQQNILVLKPDGRSVHVPSKSNEPSAEPAIKISNANKRKKPLKSLQVCNTHTAPPRKSISCTAAGLVSSDSRRLLDVATRSQPIKQTSSIGVSKPVRHTISKGALPPSKPLSSSDEKVPGSSMEQQTSGVSNNLERERLIPRRNERSVLKKENAGVCKLQNKLSKQSSGRDNLDSSLIKKQIVHQCSGGINKDQSKKEPRDAQPLSDDDDCDLSSVLKKLRRGPPSQYEDGDDDVCVAAFKEIQKEELRSAKIGKQEDKQELAKIMEEERRERPKKKAKLCQMSR</sequence>
<feature type="coiled-coil region" evidence="3">
    <location>
        <begin position="40"/>
        <end position="79"/>
    </location>
</feature>
<evidence type="ECO:0000256" key="2">
    <source>
        <dbReference type="ARBA" id="ARBA00023054"/>
    </source>
</evidence>
<evidence type="ECO:0000256" key="5">
    <source>
        <dbReference type="SAM" id="SignalP"/>
    </source>
</evidence>
<keyword evidence="6" id="KW-1185">Reference proteome</keyword>
<dbReference type="SMART" id="SM00784">
    <property type="entry name" value="SPT2"/>
    <property type="match status" value="1"/>
</dbReference>
<dbReference type="GeneID" id="110804130"/>
<dbReference type="Proteomes" id="UP000813463">
    <property type="component" value="Chromosome 6"/>
</dbReference>